<dbReference type="Pfam" id="PF00440">
    <property type="entry name" value="TetR_N"/>
    <property type="match status" value="1"/>
</dbReference>
<dbReference type="EMBL" id="JBEPSJ010000004">
    <property type="protein sequence ID" value="MET4583704.1"/>
    <property type="molecule type" value="Genomic_DNA"/>
</dbReference>
<dbReference type="PANTHER" id="PTHR30055">
    <property type="entry name" value="HTH-TYPE TRANSCRIPTIONAL REGULATOR RUTR"/>
    <property type="match status" value="1"/>
</dbReference>
<evidence type="ECO:0000256" key="1">
    <source>
        <dbReference type="ARBA" id="ARBA00023015"/>
    </source>
</evidence>
<dbReference type="InterPro" id="IPR050109">
    <property type="entry name" value="HTH-type_TetR-like_transc_reg"/>
</dbReference>
<dbReference type="InterPro" id="IPR009057">
    <property type="entry name" value="Homeodomain-like_sf"/>
</dbReference>
<dbReference type="SUPFAM" id="SSF48498">
    <property type="entry name" value="Tetracyclin repressor-like, C-terminal domain"/>
    <property type="match status" value="1"/>
</dbReference>
<gene>
    <name evidence="6" type="ORF">ABIE21_003230</name>
</gene>
<dbReference type="Gene3D" id="1.10.10.60">
    <property type="entry name" value="Homeodomain-like"/>
    <property type="match status" value="1"/>
</dbReference>
<evidence type="ECO:0000256" key="3">
    <source>
        <dbReference type="ARBA" id="ARBA00023163"/>
    </source>
</evidence>
<evidence type="ECO:0000259" key="5">
    <source>
        <dbReference type="PROSITE" id="PS50977"/>
    </source>
</evidence>
<dbReference type="InterPro" id="IPR036271">
    <property type="entry name" value="Tet_transcr_reg_TetR-rel_C_sf"/>
</dbReference>
<evidence type="ECO:0000313" key="7">
    <source>
        <dbReference type="Proteomes" id="UP001549257"/>
    </source>
</evidence>
<feature type="DNA-binding region" description="H-T-H motif" evidence="4">
    <location>
        <begin position="26"/>
        <end position="45"/>
    </location>
</feature>
<feature type="domain" description="HTH tetR-type" evidence="5">
    <location>
        <begin position="3"/>
        <end position="63"/>
    </location>
</feature>
<evidence type="ECO:0000256" key="4">
    <source>
        <dbReference type="PROSITE-ProRule" id="PRU00335"/>
    </source>
</evidence>
<dbReference type="Proteomes" id="UP001549257">
    <property type="component" value="Unassembled WGS sequence"/>
</dbReference>
<dbReference type="PROSITE" id="PS50977">
    <property type="entry name" value="HTH_TETR_2"/>
    <property type="match status" value="1"/>
</dbReference>
<sequence>MSEPRANELLAIALAVLEEEGLEKLGVGTISRRAGIKPPSLYKQFTSKADIEQQLSDLGFRLWARELAAASAALPPTASRRDHIAALAFSYRALGRGNPQLFRLMNERPLLGPQLVSAVGEAGAIDYGELFPTLTAGMSFWAWGHGILMLEIVGRFPPEVDLDEMWNTMIDSVGSIE</sequence>
<dbReference type="InterPro" id="IPR001647">
    <property type="entry name" value="HTH_TetR"/>
</dbReference>
<keyword evidence="2 4" id="KW-0238">DNA-binding</keyword>
<dbReference type="PRINTS" id="PR00455">
    <property type="entry name" value="HTHTETR"/>
</dbReference>
<organism evidence="6 7">
    <name type="scientific">Conyzicola nivalis</name>
    <dbReference type="NCBI Taxonomy" id="1477021"/>
    <lineage>
        <taxon>Bacteria</taxon>
        <taxon>Bacillati</taxon>
        <taxon>Actinomycetota</taxon>
        <taxon>Actinomycetes</taxon>
        <taxon>Micrococcales</taxon>
        <taxon>Microbacteriaceae</taxon>
        <taxon>Conyzicola</taxon>
    </lineage>
</organism>
<comment type="caution">
    <text evidence="6">The sequence shown here is derived from an EMBL/GenBank/DDBJ whole genome shotgun (WGS) entry which is preliminary data.</text>
</comment>
<reference evidence="6 7" key="1">
    <citation type="submission" date="2024-06" db="EMBL/GenBank/DDBJ databases">
        <title>Sorghum-associated microbial communities from plants grown in Nebraska, USA.</title>
        <authorList>
            <person name="Schachtman D."/>
        </authorList>
    </citation>
    <scope>NUCLEOTIDE SEQUENCE [LARGE SCALE GENOMIC DNA]</scope>
    <source>
        <strain evidence="6 7">2857</strain>
    </source>
</reference>
<proteinExistence type="predicted"/>
<dbReference type="Gene3D" id="1.10.357.10">
    <property type="entry name" value="Tetracycline Repressor, domain 2"/>
    <property type="match status" value="1"/>
</dbReference>
<keyword evidence="7" id="KW-1185">Reference proteome</keyword>
<accession>A0ABV2QRK4</accession>
<dbReference type="RefSeq" id="WP_354025870.1">
    <property type="nucleotide sequence ID" value="NZ_JBEPSJ010000004.1"/>
</dbReference>
<name>A0ABV2QRK4_9MICO</name>
<dbReference type="SUPFAM" id="SSF46689">
    <property type="entry name" value="Homeodomain-like"/>
    <property type="match status" value="1"/>
</dbReference>
<keyword evidence="3" id="KW-0804">Transcription</keyword>
<dbReference type="InterPro" id="IPR025996">
    <property type="entry name" value="MT1864/Rv1816-like_C"/>
</dbReference>
<keyword evidence="1" id="KW-0805">Transcription regulation</keyword>
<evidence type="ECO:0000313" key="6">
    <source>
        <dbReference type="EMBL" id="MET4583704.1"/>
    </source>
</evidence>
<protein>
    <submittedName>
        <fullName evidence="6">AcrR family transcriptional regulator</fullName>
    </submittedName>
</protein>
<dbReference type="Pfam" id="PF13305">
    <property type="entry name" value="TetR_C_33"/>
    <property type="match status" value="1"/>
</dbReference>
<dbReference type="PANTHER" id="PTHR30055:SF234">
    <property type="entry name" value="HTH-TYPE TRANSCRIPTIONAL REGULATOR BETI"/>
    <property type="match status" value="1"/>
</dbReference>
<evidence type="ECO:0000256" key="2">
    <source>
        <dbReference type="ARBA" id="ARBA00023125"/>
    </source>
</evidence>